<sequence length="635" mass="71474">MLPRDPYLHGALISDLDATPKKRIPPSHLVKDLLRRMDTLERRSVGSATESSQSRTPELSPSELNLHSSYSTPPISNSGLGLATRREVLTAFFSHVHGNPYVFLDEETTRSHVMNCQVSDGFLHALIAVSIWYVPDIEDANKSSRSEHHLQISERSTDSCDMSLNSVQALIMQVLCLLSLGRGSAAWMKIGAAIRMAQGIELQKQAATENGSSLKRLSSAHRCVLTLYMMDRFSVCGSNRPMIINDDWFDEPRQSSSQTDRYRLENPAGQAFQKQDQGEIIQGLFADIVKLLGQSTHYLQKGGVQGDSHFPWHQHSILSTLIGDLTKWKDRTDSTISFHSLDYSNSVNVNRLCLSWFLYHAVLIRLYRQFLPLIMADRGSDYASDPWQQETSRKCVEHAITMAKLCDEATAHGYSWPFFTSFCLASAATVLIHAKYYDFATDSVFHLVAIVERLISMRSYNPLVEHQLEMLRRMYKCHSEMIREYCSGTLVTTNMHLTQFYKRYPEGEFDPSHVPFSQLGNWMDASLDGPDDLFALGSLPEKLGNLRGSPYTFQGPIEPVSQTFGALPMGERRLGSHEIISTMDSLDGYFEPDGGVYSPATMTENPSSQGCEPMDEELLKSLLEHMEGDYTGIEF</sequence>
<gene>
    <name evidence="1" type="ORF">NM208_g1564</name>
</gene>
<keyword evidence="2" id="KW-1185">Reference proteome</keyword>
<dbReference type="Proteomes" id="UP001148629">
    <property type="component" value="Unassembled WGS sequence"/>
</dbReference>
<organism evidence="1 2">
    <name type="scientific">Fusarium decemcellulare</name>
    <dbReference type="NCBI Taxonomy" id="57161"/>
    <lineage>
        <taxon>Eukaryota</taxon>
        <taxon>Fungi</taxon>
        <taxon>Dikarya</taxon>
        <taxon>Ascomycota</taxon>
        <taxon>Pezizomycotina</taxon>
        <taxon>Sordariomycetes</taxon>
        <taxon>Hypocreomycetidae</taxon>
        <taxon>Hypocreales</taxon>
        <taxon>Nectriaceae</taxon>
        <taxon>Fusarium</taxon>
        <taxon>Fusarium decemcellulare species complex</taxon>
    </lineage>
</organism>
<accession>A0ACC1SVH8</accession>
<proteinExistence type="predicted"/>
<name>A0ACC1SVH8_9HYPO</name>
<dbReference type="EMBL" id="JANRMS010000082">
    <property type="protein sequence ID" value="KAJ3547357.1"/>
    <property type="molecule type" value="Genomic_DNA"/>
</dbReference>
<evidence type="ECO:0000313" key="2">
    <source>
        <dbReference type="Proteomes" id="UP001148629"/>
    </source>
</evidence>
<protein>
    <submittedName>
        <fullName evidence="1">Uncharacterized protein</fullName>
    </submittedName>
</protein>
<reference evidence="1" key="1">
    <citation type="submission" date="2022-08" db="EMBL/GenBank/DDBJ databases">
        <title>Genome Sequence of Fusarium decemcellulare.</title>
        <authorList>
            <person name="Buettner E."/>
        </authorList>
    </citation>
    <scope>NUCLEOTIDE SEQUENCE</scope>
    <source>
        <strain evidence="1">Babe19</strain>
    </source>
</reference>
<evidence type="ECO:0000313" key="1">
    <source>
        <dbReference type="EMBL" id="KAJ3547357.1"/>
    </source>
</evidence>
<comment type="caution">
    <text evidence="1">The sequence shown here is derived from an EMBL/GenBank/DDBJ whole genome shotgun (WGS) entry which is preliminary data.</text>
</comment>